<dbReference type="SMART" id="SM00279">
    <property type="entry name" value="HhH2"/>
    <property type="match status" value="1"/>
</dbReference>
<reference evidence="9 10" key="1">
    <citation type="submission" date="2018-09" db="EMBL/GenBank/DDBJ databases">
        <title>Phylogeny of the Shewanellaceae, and recommendation for two new genera, Pseudoshewanella and Parashewanella.</title>
        <authorList>
            <person name="Wang G."/>
        </authorList>
    </citation>
    <scope>NUCLEOTIDE SEQUENCE [LARGE SCALE GENOMIC DNA]</scope>
    <source>
        <strain evidence="9 10">C51</strain>
    </source>
</reference>
<evidence type="ECO:0000256" key="4">
    <source>
        <dbReference type="ARBA" id="ARBA00022801"/>
    </source>
</evidence>
<evidence type="ECO:0000256" key="6">
    <source>
        <dbReference type="ARBA" id="ARBA00022958"/>
    </source>
</evidence>
<dbReference type="InterPro" id="IPR038969">
    <property type="entry name" value="FEN"/>
</dbReference>
<feature type="domain" description="5'-3' exonuclease" evidence="8">
    <location>
        <begin position="2"/>
        <end position="251"/>
    </location>
</feature>
<dbReference type="CDD" id="cd09859">
    <property type="entry name" value="PIN_53EXO"/>
    <property type="match status" value="1"/>
</dbReference>
<dbReference type="GO" id="GO:0046872">
    <property type="term" value="F:metal ion binding"/>
    <property type="evidence" value="ECO:0007669"/>
    <property type="project" value="UniProtKB-KW"/>
</dbReference>
<dbReference type="InterPro" id="IPR020046">
    <property type="entry name" value="5-3_exonucl_a-hlix_arch_N"/>
</dbReference>
<dbReference type="PANTHER" id="PTHR42646">
    <property type="entry name" value="FLAP ENDONUCLEASE XNI"/>
    <property type="match status" value="1"/>
</dbReference>
<dbReference type="EMBL" id="QZEI01000030">
    <property type="protein sequence ID" value="RLV59630.1"/>
    <property type="molecule type" value="Genomic_DNA"/>
</dbReference>
<evidence type="ECO:0000313" key="10">
    <source>
        <dbReference type="Proteomes" id="UP000281474"/>
    </source>
</evidence>
<dbReference type="SUPFAM" id="SSF47807">
    <property type="entry name" value="5' to 3' exonuclease, C-terminal subdomain"/>
    <property type="match status" value="1"/>
</dbReference>
<dbReference type="Gene3D" id="1.10.150.20">
    <property type="entry name" value="5' to 3' exonuclease, C-terminal subdomain"/>
    <property type="match status" value="1"/>
</dbReference>
<evidence type="ECO:0000256" key="5">
    <source>
        <dbReference type="ARBA" id="ARBA00022842"/>
    </source>
</evidence>
<dbReference type="Pfam" id="PF02739">
    <property type="entry name" value="5_3_exonuc_N"/>
    <property type="match status" value="1"/>
</dbReference>
<dbReference type="GO" id="GO:0008409">
    <property type="term" value="F:5'-3' exonuclease activity"/>
    <property type="evidence" value="ECO:0007669"/>
    <property type="project" value="InterPro"/>
</dbReference>
<dbReference type="Gene3D" id="3.40.50.1010">
    <property type="entry name" value="5'-nuclease"/>
    <property type="match status" value="1"/>
</dbReference>
<dbReference type="AlphaFoldDB" id="A0A3L8PWD8"/>
<dbReference type="InterPro" id="IPR020045">
    <property type="entry name" value="DNA_polI_H3TH"/>
</dbReference>
<keyword evidence="3 9" id="KW-0255">Endonuclease</keyword>
<dbReference type="GO" id="GO:0033567">
    <property type="term" value="P:DNA replication, Okazaki fragment processing"/>
    <property type="evidence" value="ECO:0007669"/>
    <property type="project" value="InterPro"/>
</dbReference>
<evidence type="ECO:0000259" key="8">
    <source>
        <dbReference type="SMART" id="SM00475"/>
    </source>
</evidence>
<protein>
    <submittedName>
        <fullName evidence="9">Flap endonuclease Xni</fullName>
    </submittedName>
</protein>
<keyword evidence="7" id="KW-0238">DNA-binding</keyword>
<keyword evidence="2" id="KW-0479">Metal-binding</keyword>
<keyword evidence="4" id="KW-0378">Hydrolase</keyword>
<dbReference type="CDD" id="cd09898">
    <property type="entry name" value="H3TH_53EXO"/>
    <property type="match status" value="1"/>
</dbReference>
<dbReference type="PANTHER" id="PTHR42646:SF2">
    <property type="entry name" value="5'-3' EXONUCLEASE FAMILY PROTEIN"/>
    <property type="match status" value="1"/>
</dbReference>
<name>A0A3L8PWD8_9GAMM</name>
<dbReference type="RefSeq" id="WP_121839117.1">
    <property type="nucleotide sequence ID" value="NZ_ML014779.1"/>
</dbReference>
<dbReference type="GO" id="GO:0017108">
    <property type="term" value="F:5'-flap endonuclease activity"/>
    <property type="evidence" value="ECO:0007669"/>
    <property type="project" value="InterPro"/>
</dbReference>
<dbReference type="InterPro" id="IPR008918">
    <property type="entry name" value="HhH2"/>
</dbReference>
<dbReference type="SMART" id="SM00475">
    <property type="entry name" value="53EXOc"/>
    <property type="match status" value="1"/>
</dbReference>
<dbReference type="GO" id="GO:0003677">
    <property type="term" value="F:DNA binding"/>
    <property type="evidence" value="ECO:0007669"/>
    <property type="project" value="UniProtKB-KW"/>
</dbReference>
<accession>A0A3L8PWD8</accession>
<keyword evidence="5" id="KW-0460">Magnesium</keyword>
<dbReference type="OrthoDB" id="8070997at2"/>
<evidence type="ECO:0000256" key="1">
    <source>
        <dbReference type="ARBA" id="ARBA00022722"/>
    </source>
</evidence>
<evidence type="ECO:0000256" key="2">
    <source>
        <dbReference type="ARBA" id="ARBA00022723"/>
    </source>
</evidence>
<keyword evidence="6" id="KW-0630">Potassium</keyword>
<dbReference type="InterPro" id="IPR029060">
    <property type="entry name" value="PIN-like_dom_sf"/>
</dbReference>
<organism evidence="9 10">
    <name type="scientific">Parashewanella curva</name>
    <dbReference type="NCBI Taxonomy" id="2338552"/>
    <lineage>
        <taxon>Bacteria</taxon>
        <taxon>Pseudomonadati</taxon>
        <taxon>Pseudomonadota</taxon>
        <taxon>Gammaproteobacteria</taxon>
        <taxon>Alteromonadales</taxon>
        <taxon>Shewanellaceae</taxon>
        <taxon>Parashewanella</taxon>
    </lineage>
</organism>
<sequence length="251" mass="28361">MNRLLIIDALNLIRRMHATQPDESDMDALTLRLVSATQKLISFHSPTHLVFVWEGSKESWRKELYQDYKKGRKPMPEALNQGLKQIKTEFDERGWFSLTAESEADDAIATLATKLAEHGGEAIIVSTDAGFTQLLHPSIKQWDHYAQQYFDVKKLEQKYGVEQNQFLEFWALAGSSGNKIPGITGIGPKSAAELLKTFRSIANIYISLNTLGEKQAKKLAEGKEMARISYKLSKMVTNSPLKARLSDFRIN</sequence>
<evidence type="ECO:0000256" key="3">
    <source>
        <dbReference type="ARBA" id="ARBA00022759"/>
    </source>
</evidence>
<dbReference type="InterPro" id="IPR002421">
    <property type="entry name" value="5-3_exonuclease"/>
</dbReference>
<dbReference type="FunFam" id="1.10.150.20:FF:000003">
    <property type="entry name" value="DNA polymerase I"/>
    <property type="match status" value="1"/>
</dbReference>
<dbReference type="NCBIfam" id="NF007017">
    <property type="entry name" value="PRK09482.1"/>
    <property type="match status" value="1"/>
</dbReference>
<evidence type="ECO:0000313" key="9">
    <source>
        <dbReference type="EMBL" id="RLV59630.1"/>
    </source>
</evidence>
<dbReference type="Proteomes" id="UP000281474">
    <property type="component" value="Unassembled WGS sequence"/>
</dbReference>
<proteinExistence type="predicted"/>
<keyword evidence="1" id="KW-0540">Nuclease</keyword>
<comment type="caution">
    <text evidence="9">The sequence shown here is derived from an EMBL/GenBank/DDBJ whole genome shotgun (WGS) entry which is preliminary data.</text>
</comment>
<dbReference type="Pfam" id="PF01367">
    <property type="entry name" value="5_3_exonuc"/>
    <property type="match status" value="1"/>
</dbReference>
<dbReference type="InterPro" id="IPR036279">
    <property type="entry name" value="5-3_exonuclease_C_sf"/>
</dbReference>
<gene>
    <name evidence="9" type="ORF">D5018_11335</name>
</gene>
<keyword evidence="10" id="KW-1185">Reference proteome</keyword>
<evidence type="ECO:0000256" key="7">
    <source>
        <dbReference type="ARBA" id="ARBA00023125"/>
    </source>
</evidence>
<dbReference type="SUPFAM" id="SSF88723">
    <property type="entry name" value="PIN domain-like"/>
    <property type="match status" value="1"/>
</dbReference>